<name>A0ABQ5UM41_9HYPH</name>
<sequence length="76" mass="8590">MGDQIIPKPISHQVGMSLEGMPAEELDARLVMLFDEMKRVKAALELVRPHEEKKVAKKDEVFKNLFPMLSNPDANS</sequence>
<dbReference type="RefSeq" id="WP_284361821.1">
    <property type="nucleotide sequence ID" value="NZ_BSNI01000001.1"/>
</dbReference>
<dbReference type="EMBL" id="BSNI01000001">
    <property type="protein sequence ID" value="GLQ16279.1"/>
    <property type="molecule type" value="Genomic_DNA"/>
</dbReference>
<keyword evidence="2" id="KW-1185">Reference proteome</keyword>
<reference evidence="1" key="2">
    <citation type="submission" date="2023-01" db="EMBL/GenBank/DDBJ databases">
        <title>Draft genome sequence of Maritalea porphyrae strain NBRC 107169.</title>
        <authorList>
            <person name="Sun Q."/>
            <person name="Mori K."/>
        </authorList>
    </citation>
    <scope>NUCLEOTIDE SEQUENCE</scope>
    <source>
        <strain evidence="1">NBRC 107169</strain>
    </source>
</reference>
<protein>
    <submittedName>
        <fullName evidence="1">Uncharacterized protein</fullName>
    </submittedName>
</protein>
<reference evidence="1" key="1">
    <citation type="journal article" date="2014" name="Int. J. Syst. Evol. Microbiol.">
        <title>Complete genome of a new Firmicutes species belonging to the dominant human colonic microbiota ('Ruminococcus bicirculans') reveals two chromosomes and a selective capacity to utilize plant glucans.</title>
        <authorList>
            <consortium name="NISC Comparative Sequencing Program"/>
            <person name="Wegmann U."/>
            <person name="Louis P."/>
            <person name="Goesmann A."/>
            <person name="Henrissat B."/>
            <person name="Duncan S.H."/>
            <person name="Flint H.J."/>
        </authorList>
    </citation>
    <scope>NUCLEOTIDE SEQUENCE</scope>
    <source>
        <strain evidence="1">NBRC 107169</strain>
    </source>
</reference>
<organism evidence="1 2">
    <name type="scientific">Maritalea porphyrae</name>
    <dbReference type="NCBI Taxonomy" id="880732"/>
    <lineage>
        <taxon>Bacteria</taxon>
        <taxon>Pseudomonadati</taxon>
        <taxon>Pseudomonadota</taxon>
        <taxon>Alphaproteobacteria</taxon>
        <taxon>Hyphomicrobiales</taxon>
        <taxon>Devosiaceae</taxon>
        <taxon>Maritalea</taxon>
    </lineage>
</organism>
<proteinExistence type="predicted"/>
<evidence type="ECO:0000313" key="2">
    <source>
        <dbReference type="Proteomes" id="UP001161405"/>
    </source>
</evidence>
<evidence type="ECO:0000313" key="1">
    <source>
        <dbReference type="EMBL" id="GLQ16279.1"/>
    </source>
</evidence>
<comment type="caution">
    <text evidence="1">The sequence shown here is derived from an EMBL/GenBank/DDBJ whole genome shotgun (WGS) entry which is preliminary data.</text>
</comment>
<gene>
    <name evidence="1" type="ORF">GCM10007879_05280</name>
</gene>
<dbReference type="Proteomes" id="UP001161405">
    <property type="component" value="Unassembled WGS sequence"/>
</dbReference>
<accession>A0ABQ5UM41</accession>